<dbReference type="EC" id="3.5.3.12" evidence="1"/>
<dbReference type="GO" id="GO:0004668">
    <property type="term" value="F:protein-arginine deiminase activity"/>
    <property type="evidence" value="ECO:0007669"/>
    <property type="project" value="InterPro"/>
</dbReference>
<keyword evidence="1" id="KW-0456">Lyase</keyword>
<evidence type="ECO:0000313" key="2">
    <source>
        <dbReference type="Proteomes" id="UP000254920"/>
    </source>
</evidence>
<dbReference type="RefSeq" id="WP_089182681.1">
    <property type="nucleotide sequence ID" value="NZ_CP043427.1"/>
</dbReference>
<dbReference type="PANTHER" id="PTHR31377:SF0">
    <property type="entry name" value="AGMATINE DEIMINASE-RELATED"/>
    <property type="match status" value="1"/>
</dbReference>
<dbReference type="EMBL" id="UFVD01000001">
    <property type="protein sequence ID" value="SUX10246.1"/>
    <property type="molecule type" value="Genomic_DNA"/>
</dbReference>
<proteinExistence type="predicted"/>
<gene>
    <name evidence="1" type="primary">aguA</name>
    <name evidence="1" type="ORF">NCTC12475_00432</name>
</gene>
<dbReference type="GO" id="GO:0004590">
    <property type="term" value="F:orotidine-5'-phosphate decarboxylase activity"/>
    <property type="evidence" value="ECO:0007669"/>
    <property type="project" value="UniProtKB-EC"/>
</dbReference>
<dbReference type="SUPFAM" id="SSF55909">
    <property type="entry name" value="Pentein"/>
    <property type="match status" value="1"/>
</dbReference>
<name>A0A381DHU2_9BACT</name>
<protein>
    <submittedName>
        <fullName evidence="1">Orotidine 5'-phosphate decarboxylase</fullName>
        <ecNumber evidence="1">3.5.3.12</ecNumber>
        <ecNumber evidence="1">4.1.1.23</ecNumber>
    </submittedName>
</protein>
<dbReference type="EC" id="4.1.1.23" evidence="1"/>
<accession>A0A381DHU2</accession>
<dbReference type="GeneID" id="93090875"/>
<dbReference type="OrthoDB" id="9808013at2"/>
<organism evidence="1 2">
    <name type="scientific">Campylobacter sputorum subsp. sputorum</name>
    <dbReference type="NCBI Taxonomy" id="32024"/>
    <lineage>
        <taxon>Bacteria</taxon>
        <taxon>Pseudomonadati</taxon>
        <taxon>Campylobacterota</taxon>
        <taxon>Epsilonproteobacteria</taxon>
        <taxon>Campylobacterales</taxon>
        <taxon>Campylobacteraceae</taxon>
        <taxon>Campylobacter</taxon>
    </lineage>
</organism>
<dbReference type="GO" id="GO:0009446">
    <property type="term" value="P:putrescine biosynthetic process"/>
    <property type="evidence" value="ECO:0007669"/>
    <property type="project" value="InterPro"/>
</dbReference>
<dbReference type="AlphaFoldDB" id="A0A381DHU2"/>
<keyword evidence="2" id="KW-1185">Reference proteome</keyword>
<dbReference type="Proteomes" id="UP000254920">
    <property type="component" value="Unassembled WGS sequence"/>
</dbReference>
<sequence length="327" mass="37739">MTKRAFGEWEEQELIMLSLPHENSDWNEYLDEILLSYENFVKAIIPYQKVLLVAPNSNIFEQRFSKFNNVDFMQISTNDTWIRDYGAIDIMNGDKIISYDFKFNAWGNKFNSSLDNNVNKILFENYFKTELKEINLILEGGSIDFNGNGVMLTTKECLLNKNRNSSMGKDELDIELKNIFGLQQIIWLENGFIDGDDTDSHVDTLARFIDEDTIAYSISENPNDNEYKALLDMQRELRKTEFTLIPLPLPQPKFYNGKKLGATYANFVFINEALIVPTYNDKNDEIVINTLKKALPGRKIIGVDATVFIRQNGSLHCSSQNRFLGKR</sequence>
<dbReference type="PANTHER" id="PTHR31377">
    <property type="entry name" value="AGMATINE DEIMINASE-RELATED"/>
    <property type="match status" value="1"/>
</dbReference>
<dbReference type="STRING" id="32024.GCA_000788295_00553"/>
<dbReference type="Gene3D" id="3.75.10.10">
    <property type="entry name" value="L-arginine/glycine Amidinotransferase, Chain A"/>
    <property type="match status" value="1"/>
</dbReference>
<reference evidence="1 2" key="1">
    <citation type="submission" date="2018-06" db="EMBL/GenBank/DDBJ databases">
        <authorList>
            <consortium name="Pathogen Informatics"/>
            <person name="Doyle S."/>
        </authorList>
    </citation>
    <scope>NUCLEOTIDE SEQUENCE [LARGE SCALE GENOMIC DNA]</scope>
    <source>
        <strain evidence="1 2">NCTC12475</strain>
    </source>
</reference>
<dbReference type="Pfam" id="PF04371">
    <property type="entry name" value="PAD_porph"/>
    <property type="match status" value="1"/>
</dbReference>
<dbReference type="InterPro" id="IPR007466">
    <property type="entry name" value="Peptidyl-Arg-deiminase_porph"/>
</dbReference>
<dbReference type="GO" id="GO:0047632">
    <property type="term" value="F:agmatine deiminase activity"/>
    <property type="evidence" value="ECO:0007669"/>
    <property type="project" value="UniProtKB-EC"/>
</dbReference>
<evidence type="ECO:0000313" key="1">
    <source>
        <dbReference type="EMBL" id="SUX10246.1"/>
    </source>
</evidence>
<keyword evidence="1" id="KW-0378">Hydrolase</keyword>